<feature type="domain" description="Methylated-DNA-[protein]-cysteine S-methyltransferase DNA binding" evidence="10">
    <location>
        <begin position="89"/>
        <end position="168"/>
    </location>
</feature>
<dbReference type="GO" id="GO:0006307">
    <property type="term" value="P:DNA alkylation repair"/>
    <property type="evidence" value="ECO:0007669"/>
    <property type="project" value="UniProtKB-UniRule"/>
</dbReference>
<dbReference type="CDD" id="cd06445">
    <property type="entry name" value="ATase"/>
    <property type="match status" value="1"/>
</dbReference>
<keyword evidence="6 9" id="KW-0227">DNA damage</keyword>
<feature type="domain" description="Methylguanine DNA methyltransferase ribonuclease-like" evidence="11">
    <location>
        <begin position="10"/>
        <end position="84"/>
    </location>
</feature>
<dbReference type="InterPro" id="IPR001497">
    <property type="entry name" value="MethylDNA_cys_MeTrfase_AS"/>
</dbReference>
<comment type="catalytic activity">
    <reaction evidence="1 9">
        <text>a 4-O-methyl-thymidine in DNA + L-cysteinyl-[protein] = a thymidine in DNA + S-methyl-L-cysteinyl-[protein]</text>
        <dbReference type="Rhea" id="RHEA:53428"/>
        <dbReference type="Rhea" id="RHEA-COMP:10131"/>
        <dbReference type="Rhea" id="RHEA-COMP:10132"/>
        <dbReference type="Rhea" id="RHEA-COMP:13555"/>
        <dbReference type="Rhea" id="RHEA-COMP:13556"/>
        <dbReference type="ChEBI" id="CHEBI:29950"/>
        <dbReference type="ChEBI" id="CHEBI:82612"/>
        <dbReference type="ChEBI" id="CHEBI:137386"/>
        <dbReference type="ChEBI" id="CHEBI:137387"/>
        <dbReference type="EC" id="2.1.1.63"/>
    </reaction>
</comment>
<evidence type="ECO:0000259" key="11">
    <source>
        <dbReference type="Pfam" id="PF02870"/>
    </source>
</evidence>
<comment type="similarity">
    <text evidence="2 9">Belongs to the MGMT family.</text>
</comment>
<reference evidence="12 13" key="1">
    <citation type="submission" date="2016-12" db="EMBL/GenBank/DDBJ databases">
        <title>Thioflexothrix psekupsii D3 genome sequencing and assembly.</title>
        <authorList>
            <person name="Fomenkov A."/>
            <person name="Vincze T."/>
            <person name="Grabovich M."/>
            <person name="Anton B.P."/>
            <person name="Dubinina G."/>
            <person name="Orlova M."/>
            <person name="Belousova E."/>
            <person name="Roberts R.J."/>
        </authorList>
    </citation>
    <scope>NUCLEOTIDE SEQUENCE [LARGE SCALE GENOMIC DNA]</scope>
    <source>
        <strain evidence="12">D3</strain>
    </source>
</reference>
<dbReference type="InterPro" id="IPR008332">
    <property type="entry name" value="MethylG_MeTrfase_N"/>
</dbReference>
<dbReference type="EMBL" id="MSLT01000006">
    <property type="protein sequence ID" value="OUD15405.1"/>
    <property type="molecule type" value="Genomic_DNA"/>
</dbReference>
<evidence type="ECO:0000256" key="5">
    <source>
        <dbReference type="ARBA" id="ARBA00022679"/>
    </source>
</evidence>
<keyword evidence="3 9" id="KW-0963">Cytoplasm</keyword>
<evidence type="ECO:0000313" key="13">
    <source>
        <dbReference type="Proteomes" id="UP000194798"/>
    </source>
</evidence>
<dbReference type="Gene3D" id="1.10.10.10">
    <property type="entry name" value="Winged helix-like DNA-binding domain superfamily/Winged helix DNA-binding domain"/>
    <property type="match status" value="1"/>
</dbReference>
<sequence>MPSSLSLQTAYCDCLIGTFKITADQSALLSCDVVSAWPEFQLPARADHLTISEPSDNSPLLQAACAQLNDYFAGTRRQFDLPLRWQGTAFRQRVWRTLCDIPYGEVRSYGEIAAAVGQPKAARAVGQANHHNPFLIIVPCHRVIGQSGRLVGYGAGLALKAWLLAHEQGGGKTNITCIF</sequence>
<dbReference type="InterPro" id="IPR036631">
    <property type="entry name" value="MGMT_N_sf"/>
</dbReference>
<dbReference type="Gene3D" id="3.30.160.70">
    <property type="entry name" value="Methylated DNA-protein cysteine methyltransferase domain"/>
    <property type="match status" value="1"/>
</dbReference>
<feature type="active site" description="Nucleophile; methyl group acceptor" evidence="9">
    <location>
        <position position="140"/>
    </location>
</feature>
<evidence type="ECO:0000256" key="3">
    <source>
        <dbReference type="ARBA" id="ARBA00022490"/>
    </source>
</evidence>
<gene>
    <name evidence="12" type="ORF">TPSD3_02430</name>
</gene>
<accession>A0A251XBW4</accession>
<name>A0A251XBW4_9GAMM</name>
<dbReference type="FunFam" id="1.10.10.10:FF:000214">
    <property type="entry name" value="Methylated-DNA--protein-cysteine methyltransferase"/>
    <property type="match status" value="1"/>
</dbReference>
<protein>
    <recommendedName>
        <fullName evidence="9">Methylated-DNA--protein-cysteine methyltransferase</fullName>
        <ecNumber evidence="9">2.1.1.63</ecNumber>
    </recommendedName>
    <alternativeName>
        <fullName evidence="9">6-O-methylguanine-DNA methyltransferase</fullName>
        <shortName evidence="9">MGMT</shortName>
    </alternativeName>
    <alternativeName>
        <fullName evidence="9">O-6-methylguanine-DNA-alkyltransferase</fullName>
    </alternativeName>
</protein>
<comment type="function">
    <text evidence="9">Involved in the cellular defense against the biological effects of O6-methylguanine (O6-MeG) and O4-methylthymine (O4-MeT) in DNA. Repairs the methylated nucleobase in DNA by stoichiometrically transferring the methyl group to a cysteine residue in the enzyme. This is a suicide reaction: the enzyme is irreversibly inactivated.</text>
</comment>
<dbReference type="HAMAP" id="MF_00772">
    <property type="entry name" value="OGT"/>
    <property type="match status" value="1"/>
</dbReference>
<dbReference type="SUPFAM" id="SSF46767">
    <property type="entry name" value="Methylated DNA-protein cysteine methyltransferase, C-terminal domain"/>
    <property type="match status" value="1"/>
</dbReference>
<dbReference type="InterPro" id="IPR036217">
    <property type="entry name" value="MethylDNA_cys_MeTrfase_DNAb"/>
</dbReference>
<dbReference type="Pfam" id="PF02870">
    <property type="entry name" value="Methyltransf_1N"/>
    <property type="match status" value="1"/>
</dbReference>
<dbReference type="Pfam" id="PF01035">
    <property type="entry name" value="DNA_binding_1"/>
    <property type="match status" value="1"/>
</dbReference>
<dbReference type="OrthoDB" id="9811249at2"/>
<dbReference type="InterPro" id="IPR036388">
    <property type="entry name" value="WH-like_DNA-bd_sf"/>
</dbReference>
<dbReference type="GO" id="GO:0003908">
    <property type="term" value="F:methylated-DNA-[protein]-cysteine S-methyltransferase activity"/>
    <property type="evidence" value="ECO:0007669"/>
    <property type="project" value="UniProtKB-UniRule"/>
</dbReference>
<dbReference type="PANTHER" id="PTHR10815">
    <property type="entry name" value="METHYLATED-DNA--PROTEIN-CYSTEINE METHYLTRANSFERASE"/>
    <property type="match status" value="1"/>
</dbReference>
<comment type="subcellular location">
    <subcellularLocation>
        <location evidence="9">Cytoplasm</location>
    </subcellularLocation>
</comment>
<evidence type="ECO:0000259" key="10">
    <source>
        <dbReference type="Pfam" id="PF01035"/>
    </source>
</evidence>
<evidence type="ECO:0000256" key="2">
    <source>
        <dbReference type="ARBA" id="ARBA00008711"/>
    </source>
</evidence>
<evidence type="ECO:0000256" key="7">
    <source>
        <dbReference type="ARBA" id="ARBA00023204"/>
    </source>
</evidence>
<keyword evidence="4 9" id="KW-0489">Methyltransferase</keyword>
<dbReference type="PROSITE" id="PS00374">
    <property type="entry name" value="MGMT"/>
    <property type="match status" value="1"/>
</dbReference>
<dbReference type="InterPro" id="IPR023546">
    <property type="entry name" value="MGMT"/>
</dbReference>
<dbReference type="PANTHER" id="PTHR10815:SF5">
    <property type="entry name" value="METHYLATED-DNA--PROTEIN-CYSTEINE METHYLTRANSFERASE"/>
    <property type="match status" value="1"/>
</dbReference>
<dbReference type="RefSeq" id="WP_086487000.1">
    <property type="nucleotide sequence ID" value="NZ_MSLT01000006.1"/>
</dbReference>
<dbReference type="SUPFAM" id="SSF53155">
    <property type="entry name" value="Methylated DNA-protein cysteine methyltransferase domain"/>
    <property type="match status" value="1"/>
</dbReference>
<comment type="catalytic activity">
    <reaction evidence="8 9">
        <text>a 6-O-methyl-2'-deoxyguanosine in DNA + L-cysteinyl-[protein] = S-methyl-L-cysteinyl-[protein] + a 2'-deoxyguanosine in DNA</text>
        <dbReference type="Rhea" id="RHEA:24000"/>
        <dbReference type="Rhea" id="RHEA-COMP:10131"/>
        <dbReference type="Rhea" id="RHEA-COMP:10132"/>
        <dbReference type="Rhea" id="RHEA-COMP:11367"/>
        <dbReference type="Rhea" id="RHEA-COMP:11368"/>
        <dbReference type="ChEBI" id="CHEBI:29950"/>
        <dbReference type="ChEBI" id="CHEBI:82612"/>
        <dbReference type="ChEBI" id="CHEBI:85445"/>
        <dbReference type="ChEBI" id="CHEBI:85448"/>
        <dbReference type="EC" id="2.1.1.63"/>
    </reaction>
</comment>
<comment type="miscellaneous">
    <text evidence="9">This enzyme catalyzes only one turnover and therefore is not strictly catalytic. According to one definition, an enzyme is a biocatalyst that acts repeatedly and over many reaction cycles.</text>
</comment>
<dbReference type="AlphaFoldDB" id="A0A251XBW4"/>
<comment type="caution">
    <text evidence="12">The sequence shown here is derived from an EMBL/GenBank/DDBJ whole genome shotgun (WGS) entry which is preliminary data.</text>
</comment>
<dbReference type="InterPro" id="IPR014048">
    <property type="entry name" value="MethylDNA_cys_MeTrfase_DNA-bd"/>
</dbReference>
<dbReference type="GO" id="GO:0032259">
    <property type="term" value="P:methylation"/>
    <property type="evidence" value="ECO:0007669"/>
    <property type="project" value="UniProtKB-KW"/>
</dbReference>
<keyword evidence="5 9" id="KW-0808">Transferase</keyword>
<organism evidence="12 13">
    <name type="scientific">Thioflexithrix psekupsensis</name>
    <dbReference type="NCBI Taxonomy" id="1570016"/>
    <lineage>
        <taxon>Bacteria</taxon>
        <taxon>Pseudomonadati</taxon>
        <taxon>Pseudomonadota</taxon>
        <taxon>Gammaproteobacteria</taxon>
        <taxon>Thiotrichales</taxon>
        <taxon>Thioflexithrix</taxon>
    </lineage>
</organism>
<evidence type="ECO:0000313" key="12">
    <source>
        <dbReference type="EMBL" id="OUD15405.1"/>
    </source>
</evidence>
<evidence type="ECO:0000256" key="4">
    <source>
        <dbReference type="ARBA" id="ARBA00022603"/>
    </source>
</evidence>
<dbReference type="GO" id="GO:0005737">
    <property type="term" value="C:cytoplasm"/>
    <property type="evidence" value="ECO:0007669"/>
    <property type="project" value="UniProtKB-SubCell"/>
</dbReference>
<evidence type="ECO:0000256" key="9">
    <source>
        <dbReference type="HAMAP-Rule" id="MF_00772"/>
    </source>
</evidence>
<dbReference type="Proteomes" id="UP000194798">
    <property type="component" value="Unassembled WGS sequence"/>
</dbReference>
<dbReference type="EC" id="2.1.1.63" evidence="9"/>
<keyword evidence="13" id="KW-1185">Reference proteome</keyword>
<dbReference type="NCBIfam" id="TIGR00589">
    <property type="entry name" value="ogt"/>
    <property type="match status" value="1"/>
</dbReference>
<keyword evidence="7 9" id="KW-0234">DNA repair</keyword>
<proteinExistence type="inferred from homology"/>
<evidence type="ECO:0000256" key="8">
    <source>
        <dbReference type="ARBA" id="ARBA00049348"/>
    </source>
</evidence>
<evidence type="ECO:0000256" key="1">
    <source>
        <dbReference type="ARBA" id="ARBA00001286"/>
    </source>
</evidence>
<evidence type="ECO:0000256" key="6">
    <source>
        <dbReference type="ARBA" id="ARBA00022763"/>
    </source>
</evidence>